<accession>A0A250IDC0</accession>
<dbReference type="SUPFAM" id="SSF50978">
    <property type="entry name" value="WD40 repeat-like"/>
    <property type="match status" value="1"/>
</dbReference>
<dbReference type="InterPro" id="IPR021655">
    <property type="entry name" value="Put_metal-bd"/>
</dbReference>
<proteinExistence type="predicted"/>
<dbReference type="InterPro" id="IPR036322">
    <property type="entry name" value="WD40_repeat_dom_sf"/>
</dbReference>
<feature type="region of interest" description="Disordered" evidence="1">
    <location>
        <begin position="142"/>
        <end position="161"/>
    </location>
</feature>
<evidence type="ECO:0000313" key="3">
    <source>
        <dbReference type="Proteomes" id="UP000217289"/>
    </source>
</evidence>
<evidence type="ECO:0000256" key="1">
    <source>
        <dbReference type="SAM" id="MobiDB-lite"/>
    </source>
</evidence>
<evidence type="ECO:0000313" key="2">
    <source>
        <dbReference type="EMBL" id="ATB28956.1"/>
    </source>
</evidence>
<dbReference type="Proteomes" id="UP000217289">
    <property type="component" value="Chromosome"/>
</dbReference>
<dbReference type="Pfam" id="PF11617">
    <property type="entry name" value="Cu-binding_MopE"/>
    <property type="match status" value="3"/>
</dbReference>
<protein>
    <submittedName>
        <fullName evidence="2">Uncharacterized protein</fullName>
    </submittedName>
</protein>
<feature type="region of interest" description="Disordered" evidence="1">
    <location>
        <begin position="217"/>
        <end position="241"/>
    </location>
</feature>
<organism evidence="2 3">
    <name type="scientific">Melittangium boletus DSM 14713</name>
    <dbReference type="NCBI Taxonomy" id="1294270"/>
    <lineage>
        <taxon>Bacteria</taxon>
        <taxon>Pseudomonadati</taxon>
        <taxon>Myxococcota</taxon>
        <taxon>Myxococcia</taxon>
        <taxon>Myxococcales</taxon>
        <taxon>Cystobacterineae</taxon>
        <taxon>Archangiaceae</taxon>
        <taxon>Melittangium</taxon>
    </lineage>
</organism>
<dbReference type="KEGG" id="mbd:MEBOL_002405"/>
<dbReference type="EMBL" id="CP022163">
    <property type="protein sequence ID" value="ATB28956.1"/>
    <property type="molecule type" value="Genomic_DNA"/>
</dbReference>
<dbReference type="AlphaFoldDB" id="A0A250IDC0"/>
<sequence length="677" mass="71708">MSARILLLVGLLALPGIGCRDKGALKVTISFPDFKPGCLRVSIRDALGTSDERTTELTSGLAEKKAGEQVTVAAWREAGWSNSLSVTALAYERSCEGTPVDTQSTTVNVEDGRVAEAELRLVARDADGDGYVAAATNGTDCDDTQDTVHPGQSERCNERDDNCDGQRDEGLSVGQACVNTLGCGGTRACATDGSVECRQTQATFRLYADRDNDGYGAGPAEESCMPSRPGYSSNADDCDDTRAEVNPGASERCDSLDNNCNGQKDEGLGVDEACDESNGCGGKKKCTPGGEIRCVYATEPANHYPDDDRDGYGRNDGAVMTCKPPEGYVLQGGDCNDSNAFTHPGAVELCDQEDNNCDTAKDEGNACPAGGAKWTEYSSGGSDSWKSVSLWDEGRGVWVAGGNKYEVRRPGQSTFETPTSQCAGATSLNAVWASAPDGAALLGGNSGFLGGHIPGGNCITSGAFAAETDVQGLTEVPWPAGKLELHFGGVRNSAGRMFWSDKQTSPSIQDVDKPVYDVHGLSRDALFAVGGTDPMLIVLPGEPRIYRFKTGTAPWTVESIQSGPIPVVNNRLRGVWVVNPRLAYAVGNGGAVLIWDGTTWRTHKSPGSEDLLSVVAFGKRSVYVTTNNGKVFRYGEDDTWTKVYEVPSGKPLHDIAGSSPGNLWVVGDQGKRVHWPD</sequence>
<name>A0A250IDC0_9BACT</name>
<dbReference type="OrthoDB" id="5483347at2"/>
<keyword evidence="3" id="KW-1185">Reference proteome</keyword>
<dbReference type="RefSeq" id="WP_095977584.1">
    <property type="nucleotide sequence ID" value="NZ_CP022163.1"/>
</dbReference>
<reference evidence="2 3" key="1">
    <citation type="submission" date="2017-06" db="EMBL/GenBank/DDBJ databases">
        <authorList>
            <person name="Kim H.J."/>
            <person name="Triplett B.A."/>
        </authorList>
    </citation>
    <scope>NUCLEOTIDE SEQUENCE [LARGE SCALE GENOMIC DNA]</scope>
    <source>
        <strain evidence="2 3">DSM 14713</strain>
    </source>
</reference>
<gene>
    <name evidence="2" type="ORF">MEBOL_002405</name>
</gene>